<dbReference type="Proteomes" id="UP000588068">
    <property type="component" value="Unassembled WGS sequence"/>
</dbReference>
<keyword evidence="3" id="KW-1185">Reference proteome</keyword>
<organism evidence="2 3">
    <name type="scientific">Povalibacter uvarum</name>
    <dbReference type="NCBI Taxonomy" id="732238"/>
    <lineage>
        <taxon>Bacteria</taxon>
        <taxon>Pseudomonadati</taxon>
        <taxon>Pseudomonadota</taxon>
        <taxon>Gammaproteobacteria</taxon>
        <taxon>Steroidobacterales</taxon>
        <taxon>Steroidobacteraceae</taxon>
        <taxon>Povalibacter</taxon>
    </lineage>
</organism>
<feature type="compositionally biased region" description="Polar residues" evidence="1">
    <location>
        <begin position="60"/>
        <end position="73"/>
    </location>
</feature>
<dbReference type="AlphaFoldDB" id="A0A841HH19"/>
<evidence type="ECO:0000256" key="1">
    <source>
        <dbReference type="SAM" id="MobiDB-lite"/>
    </source>
</evidence>
<name>A0A841HH19_9GAMM</name>
<reference evidence="2 3" key="1">
    <citation type="submission" date="2020-08" db="EMBL/GenBank/DDBJ databases">
        <title>Genomic Encyclopedia of Type Strains, Phase IV (KMG-IV): sequencing the most valuable type-strain genomes for metagenomic binning, comparative biology and taxonomic classification.</title>
        <authorList>
            <person name="Goeker M."/>
        </authorList>
    </citation>
    <scope>NUCLEOTIDE SEQUENCE [LARGE SCALE GENOMIC DNA]</scope>
    <source>
        <strain evidence="2 3">DSM 26723</strain>
    </source>
</reference>
<comment type="caution">
    <text evidence="2">The sequence shown here is derived from an EMBL/GenBank/DDBJ whole genome shotgun (WGS) entry which is preliminary data.</text>
</comment>
<protein>
    <submittedName>
        <fullName evidence="2">Uncharacterized protein</fullName>
    </submittedName>
</protein>
<evidence type="ECO:0000313" key="3">
    <source>
        <dbReference type="Proteomes" id="UP000588068"/>
    </source>
</evidence>
<sequence>MLIESRTIVGASAALAIVGAALWGSALMMEPPSQSGRVEIRQVEDKSWSVEVKDMGGLQASPSEAQKTAAVTR</sequence>
<proteinExistence type="predicted"/>
<gene>
    <name evidence="2" type="ORF">HNQ60_000231</name>
</gene>
<dbReference type="RefSeq" id="WP_184329187.1">
    <property type="nucleotide sequence ID" value="NZ_JACHHZ010000001.1"/>
</dbReference>
<feature type="region of interest" description="Disordered" evidence="1">
    <location>
        <begin position="54"/>
        <end position="73"/>
    </location>
</feature>
<evidence type="ECO:0000313" key="2">
    <source>
        <dbReference type="EMBL" id="MBB6091385.1"/>
    </source>
</evidence>
<dbReference type="EMBL" id="JACHHZ010000001">
    <property type="protein sequence ID" value="MBB6091385.1"/>
    <property type="molecule type" value="Genomic_DNA"/>
</dbReference>
<accession>A0A841HH19</accession>